<dbReference type="EMBL" id="CP043893">
    <property type="protein sequence ID" value="QOI50430.1"/>
    <property type="molecule type" value="Genomic_DNA"/>
</dbReference>
<evidence type="ECO:0000313" key="2">
    <source>
        <dbReference type="Proteomes" id="UP000663255"/>
    </source>
</evidence>
<gene>
    <name evidence="1" type="ORF">Lepto1489_08235</name>
</gene>
<sequence length="80" mass="9293">MNTRNSWGYVCTHCQYPRRAPAKLFSLFSAGSRASLQSAKHHVKFFVYSNFRILFMVHCSIYASITHAGEFVLFNNDHLY</sequence>
<name>A0AAP9WK06_LEPIR</name>
<proteinExistence type="predicted"/>
<accession>A0AAP9WK06</accession>
<protein>
    <submittedName>
        <fullName evidence="1">Uncharacterized protein</fullName>
    </submittedName>
</protein>
<dbReference type="Proteomes" id="UP000663255">
    <property type="component" value="Chromosome 1"/>
</dbReference>
<organism evidence="1 2">
    <name type="scientific">Leptospira interrogans serovar Bataviae</name>
    <dbReference type="NCBI Taxonomy" id="312175"/>
    <lineage>
        <taxon>Bacteria</taxon>
        <taxon>Pseudomonadati</taxon>
        <taxon>Spirochaetota</taxon>
        <taxon>Spirochaetia</taxon>
        <taxon>Leptospirales</taxon>
        <taxon>Leptospiraceae</taxon>
        <taxon>Leptospira</taxon>
    </lineage>
</organism>
<dbReference type="AlphaFoldDB" id="A0AAP9WK06"/>
<evidence type="ECO:0000313" key="1">
    <source>
        <dbReference type="EMBL" id="QOI50430.1"/>
    </source>
</evidence>
<reference evidence="1" key="1">
    <citation type="submission" date="2019-09" db="EMBL/GenBank/DDBJ databases">
        <title>Comparative Genomics of Leptospira interrogans Reveals Genome Plasticity - A Common Adaptive Strategy for Survival in Various Hosts.</title>
        <authorList>
            <person name="Ramli S.R."/>
            <person name="Bunk B."/>
            <person name="Goris M."/>
            <person name="Bhuju S."/>
            <person name="Jarek M."/>
            <person name="Sproer C."/>
            <person name="Mustakim S."/>
            <person name="Strommenger B."/>
            <person name="Pessler F."/>
        </authorList>
    </citation>
    <scope>NUCLEOTIDE SEQUENCE</scope>
    <source>
        <strain evidence="1">1489</strain>
    </source>
</reference>